<keyword evidence="6" id="KW-0862">Zinc</keyword>
<feature type="domain" description="Peptidase M13 N-terminal" evidence="9">
    <location>
        <begin position="3"/>
        <end position="42"/>
    </location>
</feature>
<sequence>MAFQYIKNEFVGILERIDWMGEETKQMALKKVKAMDAYIAYPEQIRNHTLVDQFYENLNLDNGEFTQNILLLKRWNKERDLSQYGRKTSEIWWKQTQPAIVNAFYNPLENKIQLPAALLQGVFFEKDRPYYLNFASFGFLIGHEITHGFDERGKQFDETGNLQDWWDNETDSRFRKKIQCMIDQYDGYSVDELNMTLSGDLSKGENMADNGGLKLALKAYESWAKGRPQEPPLPGLEFTPDKLFWIGAANFWCEKQSKSALQNQLLRDEHSPGRFRVIGPMSNIPEFSATFNCPLGSKMNPIRKCSVW</sequence>
<dbReference type="Pfam" id="PF01431">
    <property type="entry name" value="Peptidase_M13"/>
    <property type="match status" value="1"/>
</dbReference>
<dbReference type="InterPro" id="IPR024079">
    <property type="entry name" value="MetalloPept_cat_dom_sf"/>
</dbReference>
<dbReference type="GO" id="GO:0046872">
    <property type="term" value="F:metal ion binding"/>
    <property type="evidence" value="ECO:0007669"/>
    <property type="project" value="UniProtKB-KW"/>
</dbReference>
<organism evidence="10 11">
    <name type="scientific">Tetranychus urticae</name>
    <name type="common">Two-spotted spider mite</name>
    <dbReference type="NCBI Taxonomy" id="32264"/>
    <lineage>
        <taxon>Eukaryota</taxon>
        <taxon>Metazoa</taxon>
        <taxon>Ecdysozoa</taxon>
        <taxon>Arthropoda</taxon>
        <taxon>Chelicerata</taxon>
        <taxon>Arachnida</taxon>
        <taxon>Acari</taxon>
        <taxon>Acariformes</taxon>
        <taxon>Trombidiformes</taxon>
        <taxon>Prostigmata</taxon>
        <taxon>Eleutherengona</taxon>
        <taxon>Raphignathae</taxon>
        <taxon>Tetranychoidea</taxon>
        <taxon>Tetranychidae</taxon>
        <taxon>Tetranychus</taxon>
    </lineage>
</organism>
<comment type="cofactor">
    <cofactor evidence="1">
        <name>Zn(2+)</name>
        <dbReference type="ChEBI" id="CHEBI:29105"/>
    </cofactor>
</comment>
<evidence type="ECO:0000256" key="2">
    <source>
        <dbReference type="ARBA" id="ARBA00007357"/>
    </source>
</evidence>
<comment type="similarity">
    <text evidence="2">Belongs to the peptidase M13 family.</text>
</comment>
<dbReference type="SUPFAM" id="SSF55486">
    <property type="entry name" value="Metalloproteases ('zincins'), catalytic domain"/>
    <property type="match status" value="1"/>
</dbReference>
<feature type="domain" description="Peptidase M13 C-terminal" evidence="8">
    <location>
        <begin position="102"/>
        <end position="307"/>
    </location>
</feature>
<dbReference type="PRINTS" id="PR00786">
    <property type="entry name" value="NEPRILYSIN"/>
</dbReference>
<dbReference type="CDD" id="cd08662">
    <property type="entry name" value="M13"/>
    <property type="match status" value="1"/>
</dbReference>
<dbReference type="HOGENOM" id="CLU_006187_1_0_1"/>
<dbReference type="EnsemblMetazoa" id="tetur11g06190.1">
    <property type="protein sequence ID" value="tetur11g06190.1"/>
    <property type="gene ID" value="tetur11g06190"/>
</dbReference>
<dbReference type="Gene3D" id="1.10.1380.10">
    <property type="entry name" value="Neutral endopeptidase , domain2"/>
    <property type="match status" value="1"/>
</dbReference>
<evidence type="ECO:0000256" key="4">
    <source>
        <dbReference type="ARBA" id="ARBA00022723"/>
    </source>
</evidence>
<evidence type="ECO:0008006" key="12">
    <source>
        <dbReference type="Google" id="ProtNLM"/>
    </source>
</evidence>
<dbReference type="InterPro" id="IPR018497">
    <property type="entry name" value="Peptidase_M13_C"/>
</dbReference>
<dbReference type="PANTHER" id="PTHR11733:SF224">
    <property type="entry name" value="NEPRILYSIN-2"/>
    <property type="match status" value="1"/>
</dbReference>
<keyword evidence="11" id="KW-1185">Reference proteome</keyword>
<accession>T1KHZ6</accession>
<evidence type="ECO:0000313" key="10">
    <source>
        <dbReference type="EnsemblMetazoa" id="tetur11g06190.1"/>
    </source>
</evidence>
<dbReference type="InterPro" id="IPR042089">
    <property type="entry name" value="Peptidase_M13_dom_2"/>
</dbReference>
<dbReference type="PROSITE" id="PS51885">
    <property type="entry name" value="NEPRILYSIN"/>
    <property type="match status" value="1"/>
</dbReference>
<evidence type="ECO:0000313" key="11">
    <source>
        <dbReference type="Proteomes" id="UP000015104"/>
    </source>
</evidence>
<dbReference type="EMBL" id="CAEY01000080">
    <property type="status" value="NOT_ANNOTATED_CDS"/>
    <property type="molecule type" value="Genomic_DNA"/>
</dbReference>
<evidence type="ECO:0000256" key="5">
    <source>
        <dbReference type="ARBA" id="ARBA00022801"/>
    </source>
</evidence>
<keyword evidence="3" id="KW-0645">Protease</keyword>
<proteinExistence type="inferred from homology"/>
<evidence type="ECO:0000259" key="9">
    <source>
        <dbReference type="Pfam" id="PF05649"/>
    </source>
</evidence>
<dbReference type="Pfam" id="PF05649">
    <property type="entry name" value="Peptidase_M13_N"/>
    <property type="match status" value="1"/>
</dbReference>
<dbReference type="PANTHER" id="PTHR11733">
    <property type="entry name" value="ZINC METALLOPROTEASE FAMILY M13 NEPRILYSIN-RELATED"/>
    <property type="match status" value="1"/>
</dbReference>
<name>T1KHZ6_TETUR</name>
<protein>
    <recommendedName>
        <fullName evidence="12">Peptidase M13 C-terminal domain-containing protein</fullName>
    </recommendedName>
</protein>
<dbReference type="GO" id="GO:0005886">
    <property type="term" value="C:plasma membrane"/>
    <property type="evidence" value="ECO:0007669"/>
    <property type="project" value="TreeGrafter"/>
</dbReference>
<evidence type="ECO:0000256" key="3">
    <source>
        <dbReference type="ARBA" id="ARBA00022670"/>
    </source>
</evidence>
<evidence type="ECO:0000256" key="7">
    <source>
        <dbReference type="ARBA" id="ARBA00023049"/>
    </source>
</evidence>
<keyword evidence="7" id="KW-0482">Metalloprotease</keyword>
<dbReference type="GO" id="GO:0004222">
    <property type="term" value="F:metalloendopeptidase activity"/>
    <property type="evidence" value="ECO:0007669"/>
    <property type="project" value="InterPro"/>
</dbReference>
<dbReference type="Gene3D" id="3.40.390.10">
    <property type="entry name" value="Collagenase (Catalytic Domain)"/>
    <property type="match status" value="1"/>
</dbReference>
<dbReference type="Proteomes" id="UP000015104">
    <property type="component" value="Unassembled WGS sequence"/>
</dbReference>
<keyword evidence="4" id="KW-0479">Metal-binding</keyword>
<evidence type="ECO:0000259" key="8">
    <source>
        <dbReference type="Pfam" id="PF01431"/>
    </source>
</evidence>
<dbReference type="InterPro" id="IPR008753">
    <property type="entry name" value="Peptidase_M13_N"/>
</dbReference>
<dbReference type="AlphaFoldDB" id="T1KHZ6"/>
<dbReference type="GO" id="GO:0016485">
    <property type="term" value="P:protein processing"/>
    <property type="evidence" value="ECO:0007669"/>
    <property type="project" value="TreeGrafter"/>
</dbReference>
<keyword evidence="5" id="KW-0378">Hydrolase</keyword>
<evidence type="ECO:0000256" key="1">
    <source>
        <dbReference type="ARBA" id="ARBA00001947"/>
    </source>
</evidence>
<reference evidence="11" key="1">
    <citation type="submission" date="2011-08" db="EMBL/GenBank/DDBJ databases">
        <authorList>
            <person name="Rombauts S."/>
        </authorList>
    </citation>
    <scope>NUCLEOTIDE SEQUENCE</scope>
    <source>
        <strain evidence="11">London</strain>
    </source>
</reference>
<reference evidence="10" key="2">
    <citation type="submission" date="2015-06" db="UniProtKB">
        <authorList>
            <consortium name="EnsemblMetazoa"/>
        </authorList>
    </citation>
    <scope>IDENTIFICATION</scope>
</reference>
<dbReference type="InterPro" id="IPR000718">
    <property type="entry name" value="Peptidase_M13"/>
</dbReference>
<dbReference type="eggNOG" id="KOG3624">
    <property type="taxonomic scope" value="Eukaryota"/>
</dbReference>
<evidence type="ECO:0000256" key="6">
    <source>
        <dbReference type="ARBA" id="ARBA00022833"/>
    </source>
</evidence>